<dbReference type="InterPro" id="IPR039421">
    <property type="entry name" value="Type_1_exporter"/>
</dbReference>
<dbReference type="SMART" id="SM00382">
    <property type="entry name" value="AAA"/>
    <property type="match status" value="1"/>
</dbReference>
<dbReference type="SUPFAM" id="SSF90123">
    <property type="entry name" value="ABC transporter transmembrane region"/>
    <property type="match status" value="1"/>
</dbReference>
<evidence type="ECO:0000256" key="1">
    <source>
        <dbReference type="ARBA" id="ARBA00004141"/>
    </source>
</evidence>
<keyword evidence="11" id="KW-1185">Reference proteome</keyword>
<dbReference type="PROSITE" id="PS50893">
    <property type="entry name" value="ABC_TRANSPORTER_2"/>
    <property type="match status" value="1"/>
</dbReference>
<evidence type="ECO:0000256" key="2">
    <source>
        <dbReference type="ARBA" id="ARBA00022692"/>
    </source>
</evidence>
<comment type="subcellular location">
    <subcellularLocation>
        <location evidence="1">Membrane</location>
        <topology evidence="1">Multi-pass membrane protein</topology>
    </subcellularLocation>
</comment>
<keyword evidence="5 7" id="KW-1133">Transmembrane helix</keyword>
<evidence type="ECO:0000259" key="9">
    <source>
        <dbReference type="PROSITE" id="PS50929"/>
    </source>
</evidence>
<evidence type="ECO:0008006" key="12">
    <source>
        <dbReference type="Google" id="ProtNLM"/>
    </source>
</evidence>
<dbReference type="PROSITE" id="PS50929">
    <property type="entry name" value="ABC_TM1F"/>
    <property type="match status" value="1"/>
</dbReference>
<feature type="non-terminal residue" evidence="10">
    <location>
        <position position="1"/>
    </location>
</feature>
<dbReference type="InterPro" id="IPR003439">
    <property type="entry name" value="ABC_transporter-like_ATP-bd"/>
</dbReference>
<accession>A0AAV5X3P4</accession>
<feature type="transmembrane region" description="Helical" evidence="7">
    <location>
        <begin position="165"/>
        <end position="186"/>
    </location>
</feature>
<feature type="transmembrane region" description="Helical" evidence="7">
    <location>
        <begin position="60"/>
        <end position="78"/>
    </location>
</feature>
<evidence type="ECO:0000256" key="5">
    <source>
        <dbReference type="ARBA" id="ARBA00022989"/>
    </source>
</evidence>
<evidence type="ECO:0000256" key="6">
    <source>
        <dbReference type="ARBA" id="ARBA00023136"/>
    </source>
</evidence>
<feature type="domain" description="ABC transmembrane type-1" evidence="9">
    <location>
        <begin position="2"/>
        <end position="197"/>
    </location>
</feature>
<sequence>YYYAGLCSEGAMVFIRQRVLGKILHMNAEYFDQPESSRAKIVNDINQHSGALIAAPDHRLVFFVCFSSSFFACMSFALVTKWEIGLMGLGASIVLVVLLFGLFILMTNLMEREARESRTAELALEMFENTRTIQIMAVEGYFERKYECSQQDAMPLRNKIVVVQLLIYAFTQSTSFIFGLIAFAGGARFVFQGELSPIAHYIIGLSIEFAGCCLSYINPTFPDLVRANTAARIIYGYFDLPNEIDVGEDKVELSGEFAVSNIEFAYPARQDKKIIRQLCISASSGQRIALVGASGCGKSTIVALFERFYNQSNGIIALDGFDHRKLSLRNLRKQIALVEQEPVLFPGSIMENILLGCGKISIEEVRDASRMANAASFIEDLPEGYDTEVGSKGRSLSGGQKQRIAIARALVRKPKILLLDEATSALDGESEKVVQEALSVAAQGRTSIAITHRLSSIKDCSRIYFIGDGTVIESGTHEELIASNGKYASYVKAQSL</sequence>
<dbReference type="Gene3D" id="1.20.1560.10">
    <property type="entry name" value="ABC transporter type 1, transmembrane domain"/>
    <property type="match status" value="1"/>
</dbReference>
<organism evidence="10 11">
    <name type="scientific">Pristionchus fissidentatus</name>
    <dbReference type="NCBI Taxonomy" id="1538716"/>
    <lineage>
        <taxon>Eukaryota</taxon>
        <taxon>Metazoa</taxon>
        <taxon>Ecdysozoa</taxon>
        <taxon>Nematoda</taxon>
        <taxon>Chromadorea</taxon>
        <taxon>Rhabditida</taxon>
        <taxon>Rhabditina</taxon>
        <taxon>Diplogasteromorpha</taxon>
        <taxon>Diplogasteroidea</taxon>
        <taxon>Neodiplogasteridae</taxon>
        <taxon>Pristionchus</taxon>
    </lineage>
</organism>
<proteinExistence type="predicted"/>
<dbReference type="InterPro" id="IPR017871">
    <property type="entry name" value="ABC_transporter-like_CS"/>
</dbReference>
<dbReference type="GO" id="GO:0140359">
    <property type="term" value="F:ABC-type transporter activity"/>
    <property type="evidence" value="ECO:0007669"/>
    <property type="project" value="InterPro"/>
</dbReference>
<feature type="non-terminal residue" evidence="10">
    <location>
        <position position="496"/>
    </location>
</feature>
<evidence type="ECO:0000256" key="7">
    <source>
        <dbReference type="SAM" id="Phobius"/>
    </source>
</evidence>
<dbReference type="InterPro" id="IPR011527">
    <property type="entry name" value="ABC1_TM_dom"/>
</dbReference>
<keyword evidence="4" id="KW-0067">ATP-binding</keyword>
<dbReference type="GO" id="GO:0005524">
    <property type="term" value="F:ATP binding"/>
    <property type="evidence" value="ECO:0007669"/>
    <property type="project" value="UniProtKB-KW"/>
</dbReference>
<name>A0AAV5X3P4_9BILA</name>
<dbReference type="InterPro" id="IPR003593">
    <property type="entry name" value="AAA+_ATPase"/>
</dbReference>
<evidence type="ECO:0000313" key="10">
    <source>
        <dbReference type="EMBL" id="GMT37855.1"/>
    </source>
</evidence>
<dbReference type="FunFam" id="3.40.50.300:FF:002283">
    <property type="entry name" value="p-GlycoProtein related"/>
    <property type="match status" value="1"/>
</dbReference>
<gene>
    <name evidence="10" type="ORF">PFISCL1PPCAC_29152</name>
</gene>
<feature type="transmembrane region" description="Helical" evidence="7">
    <location>
        <begin position="84"/>
        <end position="105"/>
    </location>
</feature>
<dbReference type="InterPro" id="IPR036640">
    <property type="entry name" value="ABC1_TM_sf"/>
</dbReference>
<dbReference type="GO" id="GO:0016020">
    <property type="term" value="C:membrane"/>
    <property type="evidence" value="ECO:0007669"/>
    <property type="project" value="UniProtKB-SubCell"/>
</dbReference>
<dbReference type="SUPFAM" id="SSF52540">
    <property type="entry name" value="P-loop containing nucleoside triphosphate hydrolases"/>
    <property type="match status" value="1"/>
</dbReference>
<feature type="domain" description="ABC transporter" evidence="8">
    <location>
        <begin position="257"/>
        <end position="493"/>
    </location>
</feature>
<dbReference type="GO" id="GO:0016887">
    <property type="term" value="F:ATP hydrolysis activity"/>
    <property type="evidence" value="ECO:0007669"/>
    <property type="project" value="InterPro"/>
</dbReference>
<dbReference type="AlphaFoldDB" id="A0AAV5X3P4"/>
<dbReference type="EMBL" id="BTSY01000303">
    <property type="protein sequence ID" value="GMT37855.1"/>
    <property type="molecule type" value="Genomic_DNA"/>
</dbReference>
<dbReference type="Pfam" id="PF00664">
    <property type="entry name" value="ABC_membrane"/>
    <property type="match status" value="1"/>
</dbReference>
<keyword evidence="6 7" id="KW-0472">Membrane</keyword>
<dbReference type="Pfam" id="PF00005">
    <property type="entry name" value="ABC_tran"/>
    <property type="match status" value="1"/>
</dbReference>
<reference evidence="10" key="1">
    <citation type="submission" date="2023-10" db="EMBL/GenBank/DDBJ databases">
        <title>Genome assembly of Pristionchus species.</title>
        <authorList>
            <person name="Yoshida K."/>
            <person name="Sommer R.J."/>
        </authorList>
    </citation>
    <scope>NUCLEOTIDE SEQUENCE</scope>
    <source>
        <strain evidence="10">RS5133</strain>
    </source>
</reference>
<comment type="caution">
    <text evidence="10">The sequence shown here is derived from an EMBL/GenBank/DDBJ whole genome shotgun (WGS) entry which is preliminary data.</text>
</comment>
<dbReference type="InterPro" id="IPR027417">
    <property type="entry name" value="P-loop_NTPase"/>
</dbReference>
<evidence type="ECO:0000256" key="3">
    <source>
        <dbReference type="ARBA" id="ARBA00022741"/>
    </source>
</evidence>
<dbReference type="PROSITE" id="PS00211">
    <property type="entry name" value="ABC_TRANSPORTER_1"/>
    <property type="match status" value="1"/>
</dbReference>
<evidence type="ECO:0000313" key="11">
    <source>
        <dbReference type="Proteomes" id="UP001432322"/>
    </source>
</evidence>
<dbReference type="PANTHER" id="PTHR24221:SF617">
    <property type="entry name" value="P-GLYCOPROTEIN RELATED"/>
    <property type="match status" value="1"/>
</dbReference>
<evidence type="ECO:0000256" key="4">
    <source>
        <dbReference type="ARBA" id="ARBA00022840"/>
    </source>
</evidence>
<evidence type="ECO:0000259" key="8">
    <source>
        <dbReference type="PROSITE" id="PS50893"/>
    </source>
</evidence>
<dbReference type="Proteomes" id="UP001432322">
    <property type="component" value="Unassembled WGS sequence"/>
</dbReference>
<protein>
    <recommendedName>
        <fullName evidence="12">ABC transporter ATP-binding protein</fullName>
    </recommendedName>
</protein>
<dbReference type="Gene3D" id="3.40.50.300">
    <property type="entry name" value="P-loop containing nucleotide triphosphate hydrolases"/>
    <property type="match status" value="1"/>
</dbReference>
<keyword evidence="2 7" id="KW-0812">Transmembrane</keyword>
<dbReference type="PANTHER" id="PTHR24221">
    <property type="entry name" value="ATP-BINDING CASSETTE SUB-FAMILY B"/>
    <property type="match status" value="1"/>
</dbReference>
<keyword evidence="3" id="KW-0547">Nucleotide-binding</keyword>